<dbReference type="AlphaFoldDB" id="F7NPS8"/>
<dbReference type="InterPro" id="IPR002491">
    <property type="entry name" value="ABC_transptr_periplasmic_BD"/>
</dbReference>
<dbReference type="PANTHER" id="PTHR30535">
    <property type="entry name" value="VITAMIN B12-BINDING PROTEIN"/>
    <property type="match status" value="1"/>
</dbReference>
<gene>
    <name evidence="3" type="ORF">ALO_20627</name>
</gene>
<evidence type="ECO:0000313" key="3">
    <source>
        <dbReference type="EMBL" id="EGO61919.1"/>
    </source>
</evidence>
<dbReference type="InterPro" id="IPR050902">
    <property type="entry name" value="ABC_Transporter_SBP"/>
</dbReference>
<name>F7NPS8_9FIRM</name>
<protein>
    <submittedName>
        <fullName evidence="3">ABC transporter substrate binding protein</fullName>
    </submittedName>
</protein>
<feature type="domain" description="Fe/B12 periplasmic-binding" evidence="2">
    <location>
        <begin position="59"/>
        <end position="319"/>
    </location>
</feature>
<comment type="caution">
    <text evidence="3">The sequence shown here is derived from an EMBL/GenBank/DDBJ whole genome shotgun (WGS) entry which is preliminary data.</text>
</comment>
<keyword evidence="4" id="KW-1185">Reference proteome</keyword>
<evidence type="ECO:0000259" key="2">
    <source>
        <dbReference type="PROSITE" id="PS50983"/>
    </source>
</evidence>
<evidence type="ECO:0000256" key="1">
    <source>
        <dbReference type="ARBA" id="ARBA00008814"/>
    </source>
</evidence>
<comment type="similarity">
    <text evidence="1">Belongs to the bacterial solute-binding protein 8 family.</text>
</comment>
<evidence type="ECO:0000313" key="4">
    <source>
        <dbReference type="Proteomes" id="UP000003240"/>
    </source>
</evidence>
<accession>F7NPS8</accession>
<reference evidence="3 4" key="1">
    <citation type="journal article" date="2011" name="EMBO J.">
        <title>Structural diversity of bacterial flagellar motors.</title>
        <authorList>
            <person name="Chen S."/>
            <person name="Beeby M."/>
            <person name="Murphy G.E."/>
            <person name="Leadbetter J.R."/>
            <person name="Hendrixson D.R."/>
            <person name="Briegel A."/>
            <person name="Li Z."/>
            <person name="Shi J."/>
            <person name="Tocheva E.I."/>
            <person name="Muller A."/>
            <person name="Dobro M.J."/>
            <person name="Jensen G.J."/>
        </authorList>
    </citation>
    <scope>NUCLEOTIDE SEQUENCE [LARGE SCALE GENOMIC DNA]</scope>
    <source>
        <strain evidence="3 4">DSM 6540</strain>
    </source>
</reference>
<dbReference type="Gene3D" id="3.40.50.1980">
    <property type="entry name" value="Nitrogenase molybdenum iron protein domain"/>
    <property type="match status" value="2"/>
</dbReference>
<sequence>MKIHRIGAGVCLAVLLILHLTGCSFRSAGPLPSAAPDNAYLTVVDDAGRTVILAKKPERVVILSASLVDLYYAVGGRAVGRLDSKTLALSPEAQALPLVGMVGNVNLEALISLQPDLVIGLQGAGEQLIPVMESSRIPYLLLRMKTYEDVRQKMKLFGDIAGTGPQAGEKAADLDSRVQATIQQLPVASKKVVILHATAKTVTVELENTIAGDVAKMLRLNNIAAGSRALDGNPDMTPYSMEKLIEADPDLVMITLMGNHESIERRLRADVESNPAWTSLRAVKSKQIFFLPTGLYWLNPGIRYDEAVLQMARIVYPEVFKHGK</sequence>
<dbReference type="STRING" id="1009370.ALO_20627"/>
<dbReference type="PROSITE" id="PS50983">
    <property type="entry name" value="FE_B12_PBP"/>
    <property type="match status" value="1"/>
</dbReference>
<dbReference type="Proteomes" id="UP000003240">
    <property type="component" value="Unassembled WGS sequence"/>
</dbReference>
<dbReference type="EMBL" id="AFGF01000269">
    <property type="protein sequence ID" value="EGO61919.1"/>
    <property type="molecule type" value="Genomic_DNA"/>
</dbReference>
<dbReference type="eggNOG" id="COG0614">
    <property type="taxonomic scope" value="Bacteria"/>
</dbReference>
<dbReference type="Pfam" id="PF01497">
    <property type="entry name" value="Peripla_BP_2"/>
    <property type="match status" value="1"/>
</dbReference>
<dbReference type="PANTHER" id="PTHR30535:SF34">
    <property type="entry name" value="MOLYBDATE-BINDING PROTEIN MOLA"/>
    <property type="match status" value="1"/>
</dbReference>
<organism evidence="3 4">
    <name type="scientific">Acetonema longum DSM 6540</name>
    <dbReference type="NCBI Taxonomy" id="1009370"/>
    <lineage>
        <taxon>Bacteria</taxon>
        <taxon>Bacillati</taxon>
        <taxon>Bacillota</taxon>
        <taxon>Negativicutes</taxon>
        <taxon>Acetonemataceae</taxon>
        <taxon>Acetonema</taxon>
    </lineage>
</organism>
<proteinExistence type="inferred from homology"/>
<dbReference type="GO" id="GO:0071281">
    <property type="term" value="P:cellular response to iron ion"/>
    <property type="evidence" value="ECO:0007669"/>
    <property type="project" value="TreeGrafter"/>
</dbReference>
<dbReference type="SUPFAM" id="SSF53807">
    <property type="entry name" value="Helical backbone' metal receptor"/>
    <property type="match status" value="1"/>
</dbReference>